<organism evidence="7 9">
    <name type="scientific">Agrobacterium vitis</name>
    <name type="common">Rhizobium vitis</name>
    <dbReference type="NCBI Taxonomy" id="373"/>
    <lineage>
        <taxon>Bacteria</taxon>
        <taxon>Pseudomonadati</taxon>
        <taxon>Pseudomonadota</taxon>
        <taxon>Alphaproteobacteria</taxon>
        <taxon>Hyphomicrobiales</taxon>
        <taxon>Rhizobiaceae</taxon>
        <taxon>Rhizobium/Agrobacterium group</taxon>
        <taxon>Agrobacterium</taxon>
    </lineage>
</organism>
<evidence type="ECO:0000313" key="9">
    <source>
        <dbReference type="Proteomes" id="UP000436911"/>
    </source>
</evidence>
<reference evidence="7 9" key="1">
    <citation type="submission" date="2018-08" db="EMBL/GenBank/DDBJ databases">
        <title>Genome sequencing of Agrobacterium vitis strain ICMP 10754.</title>
        <authorList>
            <person name="Visnovsky S.B."/>
            <person name="Pitman A.R."/>
        </authorList>
    </citation>
    <scope>NUCLEOTIDE SEQUENCE [LARGE SCALE GENOMIC DNA]</scope>
    <source>
        <strain evidence="7 9">ICMP 10754</strain>
    </source>
</reference>
<protein>
    <submittedName>
        <fullName evidence="7">Winged helix-turn-helix transcriptional regulator</fullName>
    </submittedName>
</protein>
<evidence type="ECO:0000256" key="1">
    <source>
        <dbReference type="ARBA" id="ARBA00010466"/>
    </source>
</evidence>
<dbReference type="GO" id="GO:0006352">
    <property type="term" value="P:DNA-templated transcription initiation"/>
    <property type="evidence" value="ECO:0007669"/>
    <property type="project" value="InterPro"/>
</dbReference>
<evidence type="ECO:0000259" key="6">
    <source>
        <dbReference type="Pfam" id="PF08281"/>
    </source>
</evidence>
<dbReference type="Proteomes" id="UP000477951">
    <property type="component" value="Unassembled WGS sequence"/>
</dbReference>
<keyword evidence="4" id="KW-0804">Transcription</keyword>
<proteinExistence type="inferred from homology"/>
<evidence type="ECO:0000259" key="5">
    <source>
        <dbReference type="Pfam" id="PF04198"/>
    </source>
</evidence>
<feature type="domain" description="Sugar-binding" evidence="5">
    <location>
        <begin position="52"/>
        <end position="293"/>
    </location>
</feature>
<dbReference type="SUPFAM" id="SSF100950">
    <property type="entry name" value="NagB/RpiA/CoA transferase-like"/>
    <property type="match status" value="1"/>
</dbReference>
<dbReference type="InterPro" id="IPR051054">
    <property type="entry name" value="SorC_transcr_regulators"/>
</dbReference>
<dbReference type="InterPro" id="IPR037171">
    <property type="entry name" value="NagB/RpiA_transferase-like"/>
</dbReference>
<dbReference type="InterPro" id="IPR009057">
    <property type="entry name" value="Homeodomain-like_sf"/>
</dbReference>
<dbReference type="OrthoDB" id="9808171at2"/>
<feature type="domain" description="RNA polymerase sigma factor 70 region 4 type 2" evidence="6">
    <location>
        <begin position="5"/>
        <end position="35"/>
    </location>
</feature>
<sequence length="313" mass="32837">MVAKLHYEAEMSQVEIARKLGISTATVSRLLQRARVLGIVKIEVLDLVSPAGLTQELIEALSLKRAAVIDTPSTGVLGALAKPLGDLLKEEGLAAGSVIGIGWGRAIREVIAAGLPRIPGIIAVALNGGLQQSAPHFQISEFVRQAADQLGGSAHFLHAPYLSSAELKDAFLADAFVQETTKLWDRLDCAIVGIGLPHAINPPEASAATVNERAIGGAVGDVIRHYVDINGKLLSWDGEERMIAASSQQLCKAKLSIGVAATVEKAAGIIGAVRSGMINSLVTDANTCIAILNLLQQDAPSQTAEKQTKAKKK</sequence>
<dbReference type="InterPro" id="IPR007324">
    <property type="entry name" value="Sugar-bd_dom_put"/>
</dbReference>
<dbReference type="Pfam" id="PF08281">
    <property type="entry name" value="Sigma70_r4_2"/>
    <property type="match status" value="1"/>
</dbReference>
<dbReference type="EMBL" id="WPHR01000008">
    <property type="protein sequence ID" value="MUZ73473.1"/>
    <property type="molecule type" value="Genomic_DNA"/>
</dbReference>
<dbReference type="InterPro" id="IPR013249">
    <property type="entry name" value="RNA_pol_sigma70_r4_t2"/>
</dbReference>
<dbReference type="GO" id="GO:0003677">
    <property type="term" value="F:DNA binding"/>
    <property type="evidence" value="ECO:0007669"/>
    <property type="project" value="UniProtKB-KW"/>
</dbReference>
<dbReference type="RefSeq" id="WP_060717240.1">
    <property type="nucleotide sequence ID" value="NZ_AP023269.1"/>
</dbReference>
<evidence type="ECO:0000256" key="2">
    <source>
        <dbReference type="ARBA" id="ARBA00023015"/>
    </source>
</evidence>
<dbReference type="SUPFAM" id="SSF46689">
    <property type="entry name" value="Homeodomain-like"/>
    <property type="match status" value="1"/>
</dbReference>
<evidence type="ECO:0000256" key="4">
    <source>
        <dbReference type="ARBA" id="ARBA00023163"/>
    </source>
</evidence>
<reference evidence="8 10" key="2">
    <citation type="submission" date="2019-12" db="EMBL/GenBank/DDBJ databases">
        <title>Whole-genome sequencing of Allorhizobium vitis.</title>
        <authorList>
            <person name="Gan H.M."/>
            <person name="Szegedi E."/>
            <person name="Burr T."/>
            <person name="Savka M.A."/>
        </authorList>
    </citation>
    <scope>NUCLEOTIDE SEQUENCE [LARGE SCALE GENOMIC DNA]</scope>
    <source>
        <strain evidence="8 10">CG516</strain>
    </source>
</reference>
<evidence type="ECO:0000256" key="3">
    <source>
        <dbReference type="ARBA" id="ARBA00023125"/>
    </source>
</evidence>
<gene>
    <name evidence="7" type="ORF">DXT89_04130</name>
    <name evidence="8" type="ORF">GOZ90_12365</name>
</gene>
<dbReference type="GO" id="GO:0030246">
    <property type="term" value="F:carbohydrate binding"/>
    <property type="evidence" value="ECO:0007669"/>
    <property type="project" value="InterPro"/>
</dbReference>
<dbReference type="Gene3D" id="3.40.50.1360">
    <property type="match status" value="1"/>
</dbReference>
<comment type="caution">
    <text evidence="7">The sequence shown here is derived from an EMBL/GenBank/DDBJ whole genome shotgun (WGS) entry which is preliminary data.</text>
</comment>
<dbReference type="Proteomes" id="UP000436911">
    <property type="component" value="Unassembled WGS sequence"/>
</dbReference>
<dbReference type="AlphaFoldDB" id="A0A368P386"/>
<dbReference type="PANTHER" id="PTHR34294">
    <property type="entry name" value="TRANSCRIPTIONAL REGULATOR-RELATED"/>
    <property type="match status" value="1"/>
</dbReference>
<dbReference type="GeneID" id="60680519"/>
<name>A0A368P386_AGRVI</name>
<dbReference type="PANTHER" id="PTHR34294:SF1">
    <property type="entry name" value="TRANSCRIPTIONAL REGULATOR LSRR"/>
    <property type="match status" value="1"/>
</dbReference>
<comment type="similarity">
    <text evidence="1">Belongs to the SorC transcriptional regulatory family.</text>
</comment>
<dbReference type="Pfam" id="PF04198">
    <property type="entry name" value="Sugar-bind"/>
    <property type="match status" value="1"/>
</dbReference>
<evidence type="ECO:0000313" key="10">
    <source>
        <dbReference type="Proteomes" id="UP000477951"/>
    </source>
</evidence>
<dbReference type="Gene3D" id="1.10.10.60">
    <property type="entry name" value="Homeodomain-like"/>
    <property type="match status" value="1"/>
</dbReference>
<keyword evidence="3" id="KW-0238">DNA-binding</keyword>
<evidence type="ECO:0000313" key="8">
    <source>
        <dbReference type="EMBL" id="MUZ73473.1"/>
    </source>
</evidence>
<keyword evidence="2" id="KW-0805">Transcription regulation</keyword>
<dbReference type="EMBL" id="QUSG01000002">
    <property type="protein sequence ID" value="KAA3529959.1"/>
    <property type="molecule type" value="Genomic_DNA"/>
</dbReference>
<accession>A0A368P386</accession>
<evidence type="ECO:0000313" key="7">
    <source>
        <dbReference type="EMBL" id="KAA3529959.1"/>
    </source>
</evidence>
<dbReference type="GO" id="GO:0016987">
    <property type="term" value="F:sigma factor activity"/>
    <property type="evidence" value="ECO:0007669"/>
    <property type="project" value="InterPro"/>
</dbReference>